<organism evidence="1 2">
    <name type="scientific">Prorocentrum cordatum</name>
    <dbReference type="NCBI Taxonomy" id="2364126"/>
    <lineage>
        <taxon>Eukaryota</taxon>
        <taxon>Sar</taxon>
        <taxon>Alveolata</taxon>
        <taxon>Dinophyceae</taxon>
        <taxon>Prorocentrales</taxon>
        <taxon>Prorocentraceae</taxon>
        <taxon>Prorocentrum</taxon>
    </lineage>
</organism>
<proteinExistence type="predicted"/>
<sequence>MVCYGCATFLREFYQQYQRLMRANVDSVFRDCYAHFFIHDDGEDYQYRWQVVSPKVLNILDSVQSASELPRFYSWETFRIHDCLEKDVWYLRQIARHLREPAPSAK</sequence>
<dbReference type="Proteomes" id="UP001189429">
    <property type="component" value="Unassembled WGS sequence"/>
</dbReference>
<name>A0ABN9RBC5_9DINO</name>
<reference evidence="1" key="1">
    <citation type="submission" date="2023-10" db="EMBL/GenBank/DDBJ databases">
        <authorList>
            <person name="Chen Y."/>
            <person name="Shah S."/>
            <person name="Dougan E. K."/>
            <person name="Thang M."/>
            <person name="Chan C."/>
        </authorList>
    </citation>
    <scope>NUCLEOTIDE SEQUENCE [LARGE SCALE GENOMIC DNA]</scope>
</reference>
<keyword evidence="2" id="KW-1185">Reference proteome</keyword>
<comment type="caution">
    <text evidence="1">The sequence shown here is derived from an EMBL/GenBank/DDBJ whole genome shotgun (WGS) entry which is preliminary data.</text>
</comment>
<gene>
    <name evidence="1" type="ORF">PCOR1329_LOCUS19275</name>
</gene>
<evidence type="ECO:0000313" key="1">
    <source>
        <dbReference type="EMBL" id="CAK0816245.1"/>
    </source>
</evidence>
<accession>A0ABN9RBC5</accession>
<evidence type="ECO:0000313" key="2">
    <source>
        <dbReference type="Proteomes" id="UP001189429"/>
    </source>
</evidence>
<protein>
    <submittedName>
        <fullName evidence="1">Uncharacterized protein</fullName>
    </submittedName>
</protein>
<dbReference type="EMBL" id="CAUYUJ010006140">
    <property type="protein sequence ID" value="CAK0816245.1"/>
    <property type="molecule type" value="Genomic_DNA"/>
</dbReference>